<dbReference type="AlphaFoldDB" id="A0A9D0ZW52"/>
<dbReference type="Proteomes" id="UP000886886">
    <property type="component" value="Unassembled WGS sequence"/>
</dbReference>
<reference evidence="2" key="1">
    <citation type="submission" date="2020-10" db="EMBL/GenBank/DDBJ databases">
        <authorList>
            <person name="Gilroy R."/>
        </authorList>
    </citation>
    <scope>NUCLEOTIDE SEQUENCE</scope>
    <source>
        <strain evidence="2">ChiSjej3B21-11622</strain>
    </source>
</reference>
<sequence length="274" mass="29305">MGGEDQAVSEDQETEEPGMLELTGEERTIPLSEDTEVVEISMGGRPEGEEPPEGQEPSFYGVGAAILAEEGTVSISESTISTDADGGAGIFAYGNSTVYVADTEIYTEKDTSGGIHAAGRGTLYAWDVSAATKGESSAAIRSDRGGGTMIVEGGDYTTEGTGSPAVYCTADIAVKDAELTAGNSEAVCMEGLNTLHLFDCELSGNMQDLDQNDCTWTIIVYQSMSGRCDLGFHQQFVFPRADSGRKWKLSQHCGIRRHHLCGRRQLLYGNVRFL</sequence>
<dbReference type="EMBL" id="DVFT01000078">
    <property type="protein sequence ID" value="HIQ95940.1"/>
    <property type="molecule type" value="Genomic_DNA"/>
</dbReference>
<dbReference type="SUPFAM" id="SSF51126">
    <property type="entry name" value="Pectin lyase-like"/>
    <property type="match status" value="1"/>
</dbReference>
<comment type="caution">
    <text evidence="2">The sequence shown here is derived from an EMBL/GenBank/DDBJ whole genome shotgun (WGS) entry which is preliminary data.</text>
</comment>
<dbReference type="InterPro" id="IPR011050">
    <property type="entry name" value="Pectin_lyase_fold/virulence"/>
</dbReference>
<accession>A0A9D0ZW52</accession>
<organism evidence="2 3">
    <name type="scientific">Candidatus Limivivens merdigallinarum</name>
    <dbReference type="NCBI Taxonomy" id="2840859"/>
    <lineage>
        <taxon>Bacteria</taxon>
        <taxon>Bacillati</taxon>
        <taxon>Bacillota</taxon>
        <taxon>Clostridia</taxon>
        <taxon>Lachnospirales</taxon>
        <taxon>Lachnospiraceae</taxon>
        <taxon>Lachnospiraceae incertae sedis</taxon>
        <taxon>Candidatus Limivivens</taxon>
    </lineage>
</organism>
<name>A0A9D0ZW52_9FIRM</name>
<gene>
    <name evidence="2" type="ORF">IAB26_05190</name>
</gene>
<evidence type="ECO:0000256" key="1">
    <source>
        <dbReference type="SAM" id="MobiDB-lite"/>
    </source>
</evidence>
<proteinExistence type="predicted"/>
<dbReference type="InterPro" id="IPR012332">
    <property type="entry name" value="Autotransporter_pectin_lyase_C"/>
</dbReference>
<protein>
    <submittedName>
        <fullName evidence="2">Uncharacterized protein</fullName>
    </submittedName>
</protein>
<feature type="compositionally biased region" description="Acidic residues" evidence="1">
    <location>
        <begin position="7"/>
        <end position="18"/>
    </location>
</feature>
<evidence type="ECO:0000313" key="3">
    <source>
        <dbReference type="Proteomes" id="UP000886886"/>
    </source>
</evidence>
<dbReference type="Gene3D" id="2.160.20.20">
    <property type="match status" value="1"/>
</dbReference>
<evidence type="ECO:0000313" key="2">
    <source>
        <dbReference type="EMBL" id="HIQ95940.1"/>
    </source>
</evidence>
<reference evidence="2" key="2">
    <citation type="journal article" date="2021" name="PeerJ">
        <title>Extensive microbial diversity within the chicken gut microbiome revealed by metagenomics and culture.</title>
        <authorList>
            <person name="Gilroy R."/>
            <person name="Ravi A."/>
            <person name="Getino M."/>
            <person name="Pursley I."/>
            <person name="Horton D.L."/>
            <person name="Alikhan N.F."/>
            <person name="Baker D."/>
            <person name="Gharbi K."/>
            <person name="Hall N."/>
            <person name="Watson M."/>
            <person name="Adriaenssens E.M."/>
            <person name="Foster-Nyarko E."/>
            <person name="Jarju S."/>
            <person name="Secka A."/>
            <person name="Antonio M."/>
            <person name="Oren A."/>
            <person name="Chaudhuri R.R."/>
            <person name="La Ragione R."/>
            <person name="Hildebrand F."/>
            <person name="Pallen M.J."/>
        </authorList>
    </citation>
    <scope>NUCLEOTIDE SEQUENCE</scope>
    <source>
        <strain evidence="2">ChiSjej3B21-11622</strain>
    </source>
</reference>
<feature type="region of interest" description="Disordered" evidence="1">
    <location>
        <begin position="1"/>
        <end position="58"/>
    </location>
</feature>